<name>A0A1L3JCF9_9SPHN</name>
<accession>A0A1L3JCF9</accession>
<sequence>MGIFSKMKDAIFGKKAVAQTGDTAPATNAAAAAAAAAAASTLTTPTAIEEVDVIANLEAMAAANGQSLNWQSSIVDLMKLLGMDSSLAERKELAQELGYAGELNGSAEMNIWLHKAVMKGLAENGGKVPANMLD</sequence>
<dbReference type="RefSeq" id="WP_072559470.1">
    <property type="nucleotide sequence ID" value="NZ_CP018154.1"/>
</dbReference>
<dbReference type="STRING" id="1913578.LPB140_08495"/>
<dbReference type="OrthoDB" id="9812045at2"/>
<dbReference type="EMBL" id="CP018154">
    <property type="protein sequence ID" value="APG62821.1"/>
    <property type="molecule type" value="Genomic_DNA"/>
</dbReference>
<dbReference type="AlphaFoldDB" id="A0A1L3JCF9"/>
<proteinExistence type="predicted"/>
<dbReference type="Proteomes" id="UP000242561">
    <property type="component" value="Chromosome"/>
</dbReference>
<evidence type="ECO:0000313" key="3">
    <source>
        <dbReference type="Proteomes" id="UP000242561"/>
    </source>
</evidence>
<feature type="domain" description="DUF3597" evidence="1">
    <location>
        <begin position="3"/>
        <end position="129"/>
    </location>
</feature>
<keyword evidence="3" id="KW-1185">Reference proteome</keyword>
<dbReference type="InterPro" id="IPR022016">
    <property type="entry name" value="DUF3597"/>
</dbReference>
<dbReference type="KEGG" id="sphl:LPB140_08495"/>
<dbReference type="SUPFAM" id="SSF158634">
    <property type="entry name" value="RPA2825-like"/>
    <property type="match status" value="1"/>
</dbReference>
<dbReference type="Pfam" id="PF12200">
    <property type="entry name" value="DUF3597"/>
    <property type="match status" value="1"/>
</dbReference>
<reference evidence="2 3" key="1">
    <citation type="submission" date="2016-11" db="EMBL/GenBank/DDBJ databases">
        <title>Sphingorhabdus sp. LPB0140, isolated from marine environment.</title>
        <authorList>
            <person name="Kim E."/>
            <person name="Yi H."/>
        </authorList>
    </citation>
    <scope>NUCLEOTIDE SEQUENCE [LARGE SCALE GENOMIC DNA]</scope>
    <source>
        <strain evidence="2 3">LPB0140</strain>
    </source>
</reference>
<organism evidence="2 3">
    <name type="scientific">Sphingorhabdus lutea</name>
    <dbReference type="NCBI Taxonomy" id="1913578"/>
    <lineage>
        <taxon>Bacteria</taxon>
        <taxon>Pseudomonadati</taxon>
        <taxon>Pseudomonadota</taxon>
        <taxon>Alphaproteobacteria</taxon>
        <taxon>Sphingomonadales</taxon>
        <taxon>Sphingomonadaceae</taxon>
        <taxon>Sphingorhabdus</taxon>
    </lineage>
</organism>
<gene>
    <name evidence="2" type="ORF">LPB140_08495</name>
</gene>
<evidence type="ECO:0000313" key="2">
    <source>
        <dbReference type="EMBL" id="APG62821.1"/>
    </source>
</evidence>
<evidence type="ECO:0000259" key="1">
    <source>
        <dbReference type="Pfam" id="PF12200"/>
    </source>
</evidence>
<protein>
    <recommendedName>
        <fullName evidence="1">DUF3597 domain-containing protein</fullName>
    </recommendedName>
</protein>